<dbReference type="Proteomes" id="UP001142810">
    <property type="component" value="Unassembled WGS sequence"/>
</dbReference>
<feature type="signal peptide" evidence="1">
    <location>
        <begin position="1"/>
        <end position="20"/>
    </location>
</feature>
<keyword evidence="3" id="KW-1185">Reference proteome</keyword>
<evidence type="ECO:0000256" key="1">
    <source>
        <dbReference type="SAM" id="SignalP"/>
    </source>
</evidence>
<dbReference type="SUPFAM" id="SSF56935">
    <property type="entry name" value="Porins"/>
    <property type="match status" value="1"/>
</dbReference>
<feature type="chain" id="PRO_5047530193" evidence="1">
    <location>
        <begin position="21"/>
        <end position="377"/>
    </location>
</feature>
<dbReference type="Gene3D" id="2.40.160.10">
    <property type="entry name" value="Porin"/>
    <property type="match status" value="1"/>
</dbReference>
<accession>A0ABT3P653</accession>
<dbReference type="InterPro" id="IPR023614">
    <property type="entry name" value="Porin_dom_sf"/>
</dbReference>
<keyword evidence="1" id="KW-0732">Signal</keyword>
<evidence type="ECO:0000313" key="3">
    <source>
        <dbReference type="Proteomes" id="UP001142810"/>
    </source>
</evidence>
<evidence type="ECO:0000313" key="2">
    <source>
        <dbReference type="EMBL" id="MCW8108232.1"/>
    </source>
</evidence>
<gene>
    <name evidence="2" type="ORF">OPS25_06970</name>
</gene>
<name>A0ABT3P653_9ALTE</name>
<dbReference type="RefSeq" id="WP_265616924.1">
    <property type="nucleotide sequence ID" value="NZ_JAPFRD010000009.1"/>
</dbReference>
<proteinExistence type="predicted"/>
<organism evidence="2 3">
    <name type="scientific">Alteromonas aquimaris</name>
    <dbReference type="NCBI Taxonomy" id="2998417"/>
    <lineage>
        <taxon>Bacteria</taxon>
        <taxon>Pseudomonadati</taxon>
        <taxon>Pseudomonadota</taxon>
        <taxon>Gammaproteobacteria</taxon>
        <taxon>Alteromonadales</taxon>
        <taxon>Alteromonadaceae</taxon>
        <taxon>Alteromonas/Salinimonas group</taxon>
        <taxon>Alteromonas</taxon>
    </lineage>
</organism>
<reference evidence="2" key="1">
    <citation type="submission" date="2022-11" db="EMBL/GenBank/DDBJ databases">
        <title>Alteromonas sp. nov., isolated from sea water of the Qingdao.</title>
        <authorList>
            <person name="Wang Q."/>
        </authorList>
    </citation>
    <scope>NUCLEOTIDE SEQUENCE</scope>
    <source>
        <strain evidence="2">ASW11-7</strain>
    </source>
</reference>
<dbReference type="EMBL" id="JAPFRD010000009">
    <property type="protein sequence ID" value="MCW8108232.1"/>
    <property type="molecule type" value="Genomic_DNA"/>
</dbReference>
<sequence length="377" mass="41685">MRKLFLLSTVALAVSTGVQAEVRINGFANLVAGKASSDDTLYGYNDDISFDQQSLFALQVSGDVNDKLTATGQLVARGSDDYNVDFEWAYMTYAATDNVSVTAGRLRLPLFRYSASLDVGYSYHWVAPPESVYGVVFNNIDGARLDYSNYVGDLEYNFQLAYGTLDADFVLNGQQGNVEGKNAVNLTAETTYGNWKLRGVIGRTEATFDIPAVTPTIQALASIDPNLAELLDAKDDTGTFVGVGLEYDNFNWFVAGEYTEVDIKDSYYQNDVNYYITAGIRVGKFTPFVTAEWNDAQDDLKFLEKVAQYPEQVQPVVGQIVGGLQQQLVAKNNAYSLGVRYDWDTNVALKADFTKYDDDINDANDASLVRFAVNYVF</sequence>
<comment type="caution">
    <text evidence="2">The sequence shown here is derived from an EMBL/GenBank/DDBJ whole genome shotgun (WGS) entry which is preliminary data.</text>
</comment>
<protein>
    <submittedName>
        <fullName evidence="2">Topoisomerase IV</fullName>
    </submittedName>
</protein>